<dbReference type="CDD" id="cd08232">
    <property type="entry name" value="idonate-5-DH"/>
    <property type="match status" value="1"/>
</dbReference>
<dbReference type="InterPro" id="IPR017896">
    <property type="entry name" value="4Fe4S_Fe-S-bd"/>
</dbReference>
<dbReference type="InterPro" id="IPR013154">
    <property type="entry name" value="ADH-like_N"/>
</dbReference>
<dbReference type="PANTHER" id="PTHR43161">
    <property type="entry name" value="SORBITOL DEHYDROGENASE"/>
    <property type="match status" value="1"/>
</dbReference>
<keyword evidence="5" id="KW-0560">Oxidoreductase</keyword>
<evidence type="ECO:0000256" key="1">
    <source>
        <dbReference type="ARBA" id="ARBA00001947"/>
    </source>
</evidence>
<evidence type="ECO:0000256" key="6">
    <source>
        <dbReference type="RuleBase" id="RU361277"/>
    </source>
</evidence>
<dbReference type="PROSITE" id="PS51379">
    <property type="entry name" value="4FE4S_FER_2"/>
    <property type="match status" value="1"/>
</dbReference>
<dbReference type="PANTHER" id="PTHR43161:SF9">
    <property type="entry name" value="SORBITOL DEHYDROGENASE"/>
    <property type="match status" value="1"/>
</dbReference>
<keyword evidence="9" id="KW-1185">Reference proteome</keyword>
<dbReference type="InterPro" id="IPR002328">
    <property type="entry name" value="ADH_Zn_CS"/>
</dbReference>
<dbReference type="GO" id="GO:0008270">
    <property type="term" value="F:zinc ion binding"/>
    <property type="evidence" value="ECO:0007669"/>
    <property type="project" value="InterPro"/>
</dbReference>
<evidence type="ECO:0000313" key="8">
    <source>
        <dbReference type="EMBL" id="KEJ94870.1"/>
    </source>
</evidence>
<dbReference type="AlphaFoldDB" id="A0A073IZ20"/>
<evidence type="ECO:0000256" key="4">
    <source>
        <dbReference type="ARBA" id="ARBA00022833"/>
    </source>
</evidence>
<name>A0A073IZ20_9RHOB</name>
<dbReference type="GO" id="GO:0016616">
    <property type="term" value="F:oxidoreductase activity, acting on the CH-OH group of donors, NAD or NADP as acceptor"/>
    <property type="evidence" value="ECO:0007669"/>
    <property type="project" value="UniProtKB-ARBA"/>
</dbReference>
<dbReference type="Gene3D" id="3.40.50.720">
    <property type="entry name" value="NAD(P)-binding Rossmann-like Domain"/>
    <property type="match status" value="1"/>
</dbReference>
<sequence length="348" mass="36174">MEARVCRLYGENDIRIEAVTVAAPGPGQVLIALGAGGICGSDLHYYQQGGFGPIRVREPIILGHEASGTVVALGPDVTELATGDVVAINPSRPCGTCEFCEKGLPVHCLEMRFNGSAMRMPHEQGLFRDHIVVEARQCVPVGTGVSLGEAACAEPLAVCLHARNRAGDLSGARVLVTGAGPIGALCAAVAVEAGAAEVVVTDLQDFTLEVATRMGATRTVNVATDPAGLDAYAAGKGQFDVAFECSSAAPAIKTAITCLRPQGRLVQVGVAGDVPVPLNMLVGKEITYCGTQRFDAEFAQAVQMISERRIDVKPIITATYPISRAIEAFDAAGDRSGAVKVQLSFSAD</sequence>
<dbReference type="Pfam" id="PF00107">
    <property type="entry name" value="ADH_zinc_N"/>
    <property type="match status" value="1"/>
</dbReference>
<dbReference type="EMBL" id="JAMD01000009">
    <property type="protein sequence ID" value="KEJ94870.1"/>
    <property type="molecule type" value="Genomic_DNA"/>
</dbReference>
<dbReference type="SMART" id="SM00829">
    <property type="entry name" value="PKS_ER"/>
    <property type="match status" value="1"/>
</dbReference>
<comment type="caution">
    <text evidence="8">The sequence shown here is derived from an EMBL/GenBank/DDBJ whole genome shotgun (WGS) entry which is preliminary data.</text>
</comment>
<dbReference type="OrthoDB" id="9809185at2"/>
<comment type="cofactor">
    <cofactor evidence="1 6">
        <name>Zn(2+)</name>
        <dbReference type="ChEBI" id="CHEBI:29105"/>
    </cofactor>
</comment>
<reference evidence="8 9" key="1">
    <citation type="submission" date="2014-01" db="EMBL/GenBank/DDBJ databases">
        <title>Sulfitobacter sp. H3 (MCCC 1A00686) Genome Sequencing.</title>
        <authorList>
            <person name="Lai Q."/>
            <person name="Hong Z."/>
        </authorList>
    </citation>
    <scope>NUCLEOTIDE SEQUENCE [LARGE SCALE GENOMIC DNA]</scope>
    <source>
        <strain evidence="8 9">H3</strain>
    </source>
</reference>
<dbReference type="InterPro" id="IPR013149">
    <property type="entry name" value="ADH-like_C"/>
</dbReference>
<dbReference type="RefSeq" id="WP_037928344.1">
    <property type="nucleotide sequence ID" value="NZ_CP054599.1"/>
</dbReference>
<proteinExistence type="inferred from homology"/>
<dbReference type="PROSITE" id="PS00059">
    <property type="entry name" value="ADH_ZINC"/>
    <property type="match status" value="1"/>
</dbReference>
<dbReference type="Pfam" id="PF08240">
    <property type="entry name" value="ADH_N"/>
    <property type="match status" value="1"/>
</dbReference>
<comment type="similarity">
    <text evidence="2 6">Belongs to the zinc-containing alcohol dehydrogenase family.</text>
</comment>
<organism evidence="8 9">
    <name type="scientific">Pseudosulfitobacter pseudonitzschiae</name>
    <dbReference type="NCBI Taxonomy" id="1402135"/>
    <lineage>
        <taxon>Bacteria</taxon>
        <taxon>Pseudomonadati</taxon>
        <taxon>Pseudomonadota</taxon>
        <taxon>Alphaproteobacteria</taxon>
        <taxon>Rhodobacterales</taxon>
        <taxon>Roseobacteraceae</taxon>
        <taxon>Pseudosulfitobacter</taxon>
    </lineage>
</organism>
<evidence type="ECO:0000259" key="7">
    <source>
        <dbReference type="PROSITE" id="PS51379"/>
    </source>
</evidence>
<evidence type="ECO:0000256" key="3">
    <source>
        <dbReference type="ARBA" id="ARBA00022723"/>
    </source>
</evidence>
<keyword evidence="4 6" id="KW-0862">Zinc</keyword>
<evidence type="ECO:0000256" key="2">
    <source>
        <dbReference type="ARBA" id="ARBA00008072"/>
    </source>
</evidence>
<evidence type="ECO:0000256" key="5">
    <source>
        <dbReference type="ARBA" id="ARBA00023002"/>
    </source>
</evidence>
<evidence type="ECO:0000313" key="9">
    <source>
        <dbReference type="Proteomes" id="UP000027746"/>
    </source>
</evidence>
<feature type="domain" description="4Fe-4S ferredoxin-type" evidence="7">
    <location>
        <begin position="84"/>
        <end position="114"/>
    </location>
</feature>
<dbReference type="GeneID" id="68868448"/>
<accession>A0A073IZ20</accession>
<dbReference type="InterPro" id="IPR011032">
    <property type="entry name" value="GroES-like_sf"/>
</dbReference>
<dbReference type="SUPFAM" id="SSF51735">
    <property type="entry name" value="NAD(P)-binding Rossmann-fold domains"/>
    <property type="match status" value="1"/>
</dbReference>
<dbReference type="SUPFAM" id="SSF50129">
    <property type="entry name" value="GroES-like"/>
    <property type="match status" value="1"/>
</dbReference>
<keyword evidence="3 6" id="KW-0479">Metal-binding</keyword>
<dbReference type="InterPro" id="IPR020843">
    <property type="entry name" value="ER"/>
</dbReference>
<dbReference type="Proteomes" id="UP000027746">
    <property type="component" value="Unassembled WGS sequence"/>
</dbReference>
<dbReference type="Gene3D" id="3.90.180.10">
    <property type="entry name" value="Medium-chain alcohol dehydrogenases, catalytic domain"/>
    <property type="match status" value="1"/>
</dbReference>
<dbReference type="InterPro" id="IPR036291">
    <property type="entry name" value="NAD(P)-bd_dom_sf"/>
</dbReference>
<protein>
    <submittedName>
        <fullName evidence="8">Phosphoesterase</fullName>
    </submittedName>
</protein>
<gene>
    <name evidence="8" type="ORF">SUH3_24130</name>
</gene>